<sequence length="290" mass="31768">MNKAKAQFSGIGAPFHQSFDLNLGVRKIHALFIFFILSISFIACSSGDESPKALLNLVLVDSPPAYDSVFIEIEGVNVLMNVEGRDTEQQSFFIPYELGDKRIKVSDLVGGEVLLLGRGTLPPGQIIGMEMRLGTSHSLWKDEKSYSIPLNSNLDPLIPIDAELSLEAGLSYDLILDIDLEKSIRTISTEPYSFELNPNVLTVYPGQFGELKGSISQTSLSPAVYAISNGDSSSTHTNSSGSFLFRLPAGIYDIYLDPKDDAFLADTLLGVEIINRESLTLDRISFRPKP</sequence>
<keyword evidence="3" id="KW-1185">Reference proteome</keyword>
<dbReference type="InterPro" id="IPR025491">
    <property type="entry name" value="DUF4382"/>
</dbReference>
<comment type="caution">
    <text evidence="2">The sequence shown here is derived from an EMBL/GenBank/DDBJ whole genome shotgun (WGS) entry which is preliminary data.</text>
</comment>
<dbReference type="AlphaFoldDB" id="A0A4Y9QUL9"/>
<accession>A0A4Y9QUL9</accession>
<reference evidence="2 3" key="1">
    <citation type="submission" date="2019-03" db="EMBL/GenBank/DDBJ databases">
        <title>Algoriphagus sp. nov, a new strain isolated from root system soil of mangrove plant Kandelia.</title>
        <authorList>
            <person name="Yin Q."/>
            <person name="Wang K."/>
            <person name="Song Z."/>
        </authorList>
    </citation>
    <scope>NUCLEOTIDE SEQUENCE [LARGE SCALE GENOMIC DNA]</scope>
    <source>
        <strain evidence="2 3">XY-J91</strain>
    </source>
</reference>
<proteinExistence type="predicted"/>
<dbReference type="Pfam" id="PF14321">
    <property type="entry name" value="DUF4382"/>
    <property type="match status" value="1"/>
</dbReference>
<name>A0A4Y9QUL9_9BACT</name>
<evidence type="ECO:0000313" key="3">
    <source>
        <dbReference type="Proteomes" id="UP000297647"/>
    </source>
</evidence>
<organism evidence="2 3">
    <name type="scientific">Algoriphagus kandeliae</name>
    <dbReference type="NCBI Taxonomy" id="2562278"/>
    <lineage>
        <taxon>Bacteria</taxon>
        <taxon>Pseudomonadati</taxon>
        <taxon>Bacteroidota</taxon>
        <taxon>Cytophagia</taxon>
        <taxon>Cytophagales</taxon>
        <taxon>Cyclobacteriaceae</taxon>
        <taxon>Algoriphagus</taxon>
    </lineage>
</organism>
<evidence type="ECO:0000259" key="1">
    <source>
        <dbReference type="Pfam" id="PF14321"/>
    </source>
</evidence>
<gene>
    <name evidence="2" type="ORF">E4S40_06035</name>
</gene>
<dbReference type="Proteomes" id="UP000297647">
    <property type="component" value="Unassembled WGS sequence"/>
</dbReference>
<feature type="domain" description="DUF4382" evidence="1">
    <location>
        <begin position="53"/>
        <end position="198"/>
    </location>
</feature>
<dbReference type="EMBL" id="SPSB01000002">
    <property type="protein sequence ID" value="TFV95780.1"/>
    <property type="molecule type" value="Genomic_DNA"/>
</dbReference>
<evidence type="ECO:0000313" key="2">
    <source>
        <dbReference type="EMBL" id="TFV95780.1"/>
    </source>
</evidence>
<protein>
    <submittedName>
        <fullName evidence="2">DUF4382 domain-containing protein</fullName>
    </submittedName>
</protein>